<sequence length="87" mass="8920">MFRVPSGATGTRLPPAAVGLALAPVLFVLIATLAPVAVKDARLAPRSEFADCLAIAEPQGRLACYDALAREKPPMPAKGGEPILPSG</sequence>
<organism evidence="1 2">
    <name type="scientific">Taklimakanibacter albus</name>
    <dbReference type="NCBI Taxonomy" id="2800327"/>
    <lineage>
        <taxon>Bacteria</taxon>
        <taxon>Pseudomonadati</taxon>
        <taxon>Pseudomonadota</taxon>
        <taxon>Alphaproteobacteria</taxon>
        <taxon>Hyphomicrobiales</taxon>
        <taxon>Aestuariivirgaceae</taxon>
        <taxon>Taklimakanibacter</taxon>
    </lineage>
</organism>
<gene>
    <name evidence="1" type="ORF">JHL16_22800</name>
</gene>
<dbReference type="Proteomes" id="UP000616151">
    <property type="component" value="Unassembled WGS sequence"/>
</dbReference>
<reference evidence="1" key="1">
    <citation type="submission" date="2021-01" db="EMBL/GenBank/DDBJ databases">
        <authorList>
            <person name="Sun Q."/>
        </authorList>
    </citation>
    <scope>NUCLEOTIDE SEQUENCE</scope>
    <source>
        <strain evidence="1">YIM B02566</strain>
    </source>
</reference>
<accession>A0ACC5R9D6</accession>
<proteinExistence type="predicted"/>
<comment type="caution">
    <text evidence="1">The sequence shown here is derived from an EMBL/GenBank/DDBJ whole genome shotgun (WGS) entry which is preliminary data.</text>
</comment>
<dbReference type="EMBL" id="JAENHL010000007">
    <property type="protein sequence ID" value="MBK1869207.1"/>
    <property type="molecule type" value="Genomic_DNA"/>
</dbReference>
<protein>
    <submittedName>
        <fullName evidence="1">Uncharacterized protein</fullName>
    </submittedName>
</protein>
<evidence type="ECO:0000313" key="1">
    <source>
        <dbReference type="EMBL" id="MBK1869207.1"/>
    </source>
</evidence>
<keyword evidence="2" id="KW-1185">Reference proteome</keyword>
<evidence type="ECO:0000313" key="2">
    <source>
        <dbReference type="Proteomes" id="UP000616151"/>
    </source>
</evidence>
<name>A0ACC5R9D6_9HYPH</name>